<evidence type="ECO:0000313" key="1">
    <source>
        <dbReference type="Proteomes" id="UP000887565"/>
    </source>
</evidence>
<dbReference type="WBParaSite" id="nRc.2.0.1.t44489-RA">
    <property type="protein sequence ID" value="nRc.2.0.1.t44489-RA"/>
    <property type="gene ID" value="nRc.2.0.1.g44489"/>
</dbReference>
<proteinExistence type="predicted"/>
<reference evidence="2" key="1">
    <citation type="submission" date="2022-11" db="UniProtKB">
        <authorList>
            <consortium name="WormBaseParasite"/>
        </authorList>
    </citation>
    <scope>IDENTIFICATION</scope>
</reference>
<organism evidence="1 2">
    <name type="scientific">Romanomermis culicivorax</name>
    <name type="common">Nematode worm</name>
    <dbReference type="NCBI Taxonomy" id="13658"/>
    <lineage>
        <taxon>Eukaryota</taxon>
        <taxon>Metazoa</taxon>
        <taxon>Ecdysozoa</taxon>
        <taxon>Nematoda</taxon>
        <taxon>Enoplea</taxon>
        <taxon>Dorylaimia</taxon>
        <taxon>Mermithida</taxon>
        <taxon>Mermithoidea</taxon>
        <taxon>Mermithidae</taxon>
        <taxon>Romanomermis</taxon>
    </lineage>
</organism>
<keyword evidence="1" id="KW-1185">Reference proteome</keyword>
<sequence>MISGKNYIADNLLIMDTNSANHLNANNTIAEKSMSNTSIISNNTIIPGEGLGQTSSSSYTNKPTVVSTVSSRDDESDTTNERASFLVMAEDTEVHSYSNTGISNQNQCSIDLEFSKRNVVNGNVQTKRLIKLDQVIMDTDAQAYCKFQNTSMLLKDNYDDDNYGYNADNDQHANDFHRYDNLQAQISQLTENQTTLLTQNQSDSKRRLACASVKLRNSKVGGMLMQSQDLQEFQKWQDKRLGHRRNIVQSSSDRMVSNDDKEKIEEIEIKTLAW</sequence>
<evidence type="ECO:0000313" key="2">
    <source>
        <dbReference type="WBParaSite" id="nRc.2.0.1.t44489-RA"/>
    </source>
</evidence>
<accession>A0A915L3Z5</accession>
<name>A0A915L3Z5_ROMCU</name>
<protein>
    <submittedName>
        <fullName evidence="2">Uncharacterized protein</fullName>
    </submittedName>
</protein>
<dbReference type="Proteomes" id="UP000887565">
    <property type="component" value="Unplaced"/>
</dbReference>
<dbReference type="AlphaFoldDB" id="A0A915L3Z5"/>